<dbReference type="Proteomes" id="UP000182379">
    <property type="component" value="Unassembled WGS sequence"/>
</dbReference>
<dbReference type="AlphaFoldDB" id="A0A1H2ZMF9"/>
<comment type="caution">
    <text evidence="2">The sequence shown here is derived from an EMBL/GenBank/DDBJ whole genome shotgun (WGS) entry which is preliminary data.</text>
</comment>
<keyword evidence="1" id="KW-1133">Transmembrane helix</keyword>
<evidence type="ECO:0000256" key="1">
    <source>
        <dbReference type="SAM" id="Phobius"/>
    </source>
</evidence>
<dbReference type="EMBL" id="FNOP01000015">
    <property type="protein sequence ID" value="SDX18577.1"/>
    <property type="molecule type" value="Genomic_DNA"/>
</dbReference>
<sequence length="29" mass="3343">MDMWRISDEFLLGYLLGILTGVLLFTLVI</sequence>
<name>A0A1H2ZMF9_ACIFE</name>
<reference evidence="2 3" key="1">
    <citation type="submission" date="2016-10" db="EMBL/GenBank/DDBJ databases">
        <authorList>
            <person name="Varghese N."/>
            <person name="Submissions S."/>
        </authorList>
    </citation>
    <scope>NUCLEOTIDE SEQUENCE [LARGE SCALE GENOMIC DNA]</scope>
    <source>
        <strain evidence="2 3">WCC6</strain>
    </source>
</reference>
<gene>
    <name evidence="2" type="ORF">SAMN05216495_11564</name>
</gene>
<keyword evidence="1" id="KW-0812">Transmembrane</keyword>
<feature type="transmembrane region" description="Helical" evidence="1">
    <location>
        <begin position="12"/>
        <end position="28"/>
    </location>
</feature>
<protein>
    <submittedName>
        <fullName evidence="2">Uncharacterized protein</fullName>
    </submittedName>
</protein>
<evidence type="ECO:0000313" key="3">
    <source>
        <dbReference type="Proteomes" id="UP000182379"/>
    </source>
</evidence>
<keyword evidence="1" id="KW-0472">Membrane</keyword>
<evidence type="ECO:0000313" key="2">
    <source>
        <dbReference type="EMBL" id="SDX18577.1"/>
    </source>
</evidence>
<accession>A0A1H2ZMF9</accession>
<organism evidence="2 3">
    <name type="scientific">Acidaminococcus fermentans</name>
    <dbReference type="NCBI Taxonomy" id="905"/>
    <lineage>
        <taxon>Bacteria</taxon>
        <taxon>Bacillati</taxon>
        <taxon>Bacillota</taxon>
        <taxon>Negativicutes</taxon>
        <taxon>Acidaminococcales</taxon>
        <taxon>Acidaminococcaceae</taxon>
        <taxon>Acidaminococcus</taxon>
    </lineage>
</organism>
<proteinExistence type="predicted"/>